<dbReference type="AlphaFoldDB" id="A0A1C5I0H8"/>
<accession>A0A1C5I0H8</accession>
<dbReference type="EMBL" id="LT607753">
    <property type="protein sequence ID" value="SCG51689.1"/>
    <property type="molecule type" value="Genomic_DNA"/>
</dbReference>
<dbReference type="Pfam" id="PF06224">
    <property type="entry name" value="AlkZ-like"/>
    <property type="match status" value="1"/>
</dbReference>
<sequence>MAAEVDRRRVLAHRAVRQQLDRPGSRPADLAVLDLGVQDTPYGSARQALAARGADGLDDDRLELVWSVRGAPHLHRRAELPALAAALWPLSDADATRRIAGQIRAGAERGRAAFRATAEAFREVVTAPTDKGEASRAVTARIPPELSYECGPCGARHVSGALFQQAGLAGGVRLVVSGRAARLAPLAVRPTPPEQASGTTALVLAYLRLLGPATPADVAGFLGTTATELRAVWPEGLAEVRVDGRRAWLPAEHLDALRGAEPVEGVRLLPPGDPFLQARDRDLLVPDRARQRELWRVLGNPGALLVDGDVAGTWRVRQVGGRLELTVRPFTAPPKRVGRSIEAEAERVRDARGASDVAVRIDPA</sequence>
<dbReference type="Proteomes" id="UP000198215">
    <property type="component" value="Chromosome I"/>
</dbReference>
<evidence type="ECO:0000313" key="1">
    <source>
        <dbReference type="EMBL" id="SCG51689.1"/>
    </source>
</evidence>
<organism evidence="1 2">
    <name type="scientific">Micromonospora coxensis</name>
    <dbReference type="NCBI Taxonomy" id="356852"/>
    <lineage>
        <taxon>Bacteria</taxon>
        <taxon>Bacillati</taxon>
        <taxon>Actinomycetota</taxon>
        <taxon>Actinomycetes</taxon>
        <taxon>Micromonosporales</taxon>
        <taxon>Micromonosporaceae</taxon>
        <taxon>Micromonospora</taxon>
    </lineage>
</organism>
<dbReference type="InterPro" id="IPR009351">
    <property type="entry name" value="AlkZ-like"/>
</dbReference>
<keyword evidence="2" id="KW-1185">Reference proteome</keyword>
<dbReference type="RefSeq" id="WP_088975712.1">
    <property type="nucleotide sequence ID" value="NZ_LT607753.1"/>
</dbReference>
<dbReference type="GO" id="GO:0003677">
    <property type="term" value="F:DNA binding"/>
    <property type="evidence" value="ECO:0007669"/>
    <property type="project" value="UniProtKB-KW"/>
</dbReference>
<proteinExistence type="predicted"/>
<name>A0A1C5I0H8_9ACTN</name>
<reference evidence="2" key="1">
    <citation type="submission" date="2016-06" db="EMBL/GenBank/DDBJ databases">
        <authorList>
            <person name="Varghese N."/>
            <person name="Submissions Spin"/>
        </authorList>
    </citation>
    <scope>NUCLEOTIDE SEQUENCE [LARGE SCALE GENOMIC DNA]</scope>
    <source>
        <strain evidence="2">DSM 45161</strain>
    </source>
</reference>
<dbReference type="OrthoDB" id="9148135at2"/>
<dbReference type="PANTHER" id="PTHR38479:SF2">
    <property type="entry name" value="WINGED HELIX DNA-BINDING DOMAIN-CONTAINING PROTEIN"/>
    <property type="match status" value="1"/>
</dbReference>
<protein>
    <submittedName>
        <fullName evidence="1">Winged helix DNA-binding domain-containing protein</fullName>
    </submittedName>
</protein>
<gene>
    <name evidence="1" type="ORF">GA0070614_2036</name>
</gene>
<dbReference type="PANTHER" id="PTHR38479">
    <property type="entry name" value="LMO0824 PROTEIN"/>
    <property type="match status" value="1"/>
</dbReference>
<evidence type="ECO:0000313" key="2">
    <source>
        <dbReference type="Proteomes" id="UP000198215"/>
    </source>
</evidence>
<keyword evidence="1" id="KW-0238">DNA-binding</keyword>